<feature type="compositionally biased region" description="Pro residues" evidence="2">
    <location>
        <begin position="308"/>
        <end position="318"/>
    </location>
</feature>
<protein>
    <recommendedName>
        <fullName evidence="3">Protein kinase domain-containing protein</fullName>
    </recommendedName>
</protein>
<dbReference type="Pfam" id="PF00069">
    <property type="entry name" value="Pkinase"/>
    <property type="match status" value="1"/>
</dbReference>
<dbReference type="PROSITE" id="PS50011">
    <property type="entry name" value="PROTEIN_KINASE_DOM"/>
    <property type="match status" value="1"/>
</dbReference>
<dbReference type="InterPro" id="IPR011009">
    <property type="entry name" value="Kinase-like_dom_sf"/>
</dbReference>
<feature type="domain" description="Protein kinase" evidence="3">
    <location>
        <begin position="1"/>
        <end position="354"/>
    </location>
</feature>
<keyword evidence="5" id="KW-1185">Reference proteome</keyword>
<feature type="region of interest" description="Disordered" evidence="2">
    <location>
        <begin position="282"/>
        <end position="393"/>
    </location>
</feature>
<dbReference type="AlphaFoldDB" id="A0A6A6U8Q0"/>
<dbReference type="EMBL" id="MU004236">
    <property type="protein sequence ID" value="KAF2668350.1"/>
    <property type="molecule type" value="Genomic_DNA"/>
</dbReference>
<feature type="compositionally biased region" description="Basic residues" evidence="2">
    <location>
        <begin position="350"/>
        <end position="369"/>
    </location>
</feature>
<dbReference type="PANTHER" id="PTHR48011">
    <property type="entry name" value="CCR4-NOT TRANSCRIPTIONAL COMPLEX SUBUNIT CAF120-RELATED"/>
    <property type="match status" value="1"/>
</dbReference>
<feature type="compositionally biased region" description="Low complexity" evidence="2">
    <location>
        <begin position="296"/>
        <end position="307"/>
    </location>
</feature>
<keyword evidence="1" id="KW-0175">Coiled coil</keyword>
<accession>A0A6A6U8Q0</accession>
<feature type="coiled-coil region" evidence="1">
    <location>
        <begin position="127"/>
        <end position="154"/>
    </location>
</feature>
<dbReference type="PANTHER" id="PTHR48011:SF4">
    <property type="entry name" value="MITOGEN-ACTIVATED PROTEIN KINASE KINASE KINASE 19"/>
    <property type="match status" value="1"/>
</dbReference>
<dbReference type="Gene3D" id="1.10.510.10">
    <property type="entry name" value="Transferase(Phosphotransferase) domain 1"/>
    <property type="match status" value="1"/>
</dbReference>
<sequence length="393" mass="44396">MADGQFETMEEFYARQERIIKAPLTPADLAALEDWPPTAPDVTQEEVDAKVGEVLVDNGMTGVYEYPDDMVYKYSPHNHDEYNMMVLAGDNSIKPIGRVRFIQRTMEGPSVATSGFLMERGTPFVAKDVREEKLEETKKRMIELLQNLHNDKEMVHGDIKPDNFIWCRDGQLRLCDFGSARPLKDYEGGGSGSGFTYGYVPFDVDYYHEDYDFEPRPEMDHWALAITVWEMYTRQTALGELKEKNDPEALLQAFKEKKTVDVELIKDAPTRRWVRNILRTGGATVRDNTPSPKFALSSPLSSLQSRSPSPPAPSPPLSSPLSSLSSRSPSPPTPSPKRRPPPRNPVAAKRQAKRGKQAKRGQQAKRRPRVTGQAATRIQPARVVKRPIDTWKK</sequence>
<evidence type="ECO:0000256" key="2">
    <source>
        <dbReference type="SAM" id="MobiDB-lite"/>
    </source>
</evidence>
<name>A0A6A6U8Q0_9PEZI</name>
<feature type="compositionally biased region" description="Low complexity" evidence="2">
    <location>
        <begin position="319"/>
        <end position="328"/>
    </location>
</feature>
<dbReference type="Proteomes" id="UP000799302">
    <property type="component" value="Unassembled WGS sequence"/>
</dbReference>
<dbReference type="SUPFAM" id="SSF56112">
    <property type="entry name" value="Protein kinase-like (PK-like)"/>
    <property type="match status" value="1"/>
</dbReference>
<dbReference type="GO" id="GO:0004672">
    <property type="term" value="F:protein kinase activity"/>
    <property type="evidence" value="ECO:0007669"/>
    <property type="project" value="InterPro"/>
</dbReference>
<evidence type="ECO:0000313" key="5">
    <source>
        <dbReference type="Proteomes" id="UP000799302"/>
    </source>
</evidence>
<dbReference type="InterPro" id="IPR052751">
    <property type="entry name" value="Plant_MAPKKK"/>
</dbReference>
<dbReference type="GO" id="GO:0005524">
    <property type="term" value="F:ATP binding"/>
    <property type="evidence" value="ECO:0007669"/>
    <property type="project" value="InterPro"/>
</dbReference>
<evidence type="ECO:0000259" key="3">
    <source>
        <dbReference type="PROSITE" id="PS50011"/>
    </source>
</evidence>
<evidence type="ECO:0000256" key="1">
    <source>
        <dbReference type="SAM" id="Coils"/>
    </source>
</evidence>
<dbReference type="OrthoDB" id="4201751at2759"/>
<proteinExistence type="predicted"/>
<evidence type="ECO:0000313" key="4">
    <source>
        <dbReference type="EMBL" id="KAF2668350.1"/>
    </source>
</evidence>
<reference evidence="4" key="1">
    <citation type="journal article" date="2020" name="Stud. Mycol.">
        <title>101 Dothideomycetes genomes: a test case for predicting lifestyles and emergence of pathogens.</title>
        <authorList>
            <person name="Haridas S."/>
            <person name="Albert R."/>
            <person name="Binder M."/>
            <person name="Bloem J."/>
            <person name="Labutti K."/>
            <person name="Salamov A."/>
            <person name="Andreopoulos B."/>
            <person name="Baker S."/>
            <person name="Barry K."/>
            <person name="Bills G."/>
            <person name="Bluhm B."/>
            <person name="Cannon C."/>
            <person name="Castanera R."/>
            <person name="Culley D."/>
            <person name="Daum C."/>
            <person name="Ezra D."/>
            <person name="Gonzalez J."/>
            <person name="Henrissat B."/>
            <person name="Kuo A."/>
            <person name="Liang C."/>
            <person name="Lipzen A."/>
            <person name="Lutzoni F."/>
            <person name="Magnuson J."/>
            <person name="Mondo S."/>
            <person name="Nolan M."/>
            <person name="Ohm R."/>
            <person name="Pangilinan J."/>
            <person name="Park H.-J."/>
            <person name="Ramirez L."/>
            <person name="Alfaro M."/>
            <person name="Sun H."/>
            <person name="Tritt A."/>
            <person name="Yoshinaga Y."/>
            <person name="Zwiers L.-H."/>
            <person name="Turgeon B."/>
            <person name="Goodwin S."/>
            <person name="Spatafora J."/>
            <person name="Crous P."/>
            <person name="Grigoriev I."/>
        </authorList>
    </citation>
    <scope>NUCLEOTIDE SEQUENCE</scope>
    <source>
        <strain evidence="4">CBS 115976</strain>
    </source>
</reference>
<organism evidence="4 5">
    <name type="scientific">Microthyrium microscopicum</name>
    <dbReference type="NCBI Taxonomy" id="703497"/>
    <lineage>
        <taxon>Eukaryota</taxon>
        <taxon>Fungi</taxon>
        <taxon>Dikarya</taxon>
        <taxon>Ascomycota</taxon>
        <taxon>Pezizomycotina</taxon>
        <taxon>Dothideomycetes</taxon>
        <taxon>Dothideomycetes incertae sedis</taxon>
        <taxon>Microthyriales</taxon>
        <taxon>Microthyriaceae</taxon>
        <taxon>Microthyrium</taxon>
    </lineage>
</organism>
<gene>
    <name evidence="4" type="ORF">BT63DRAFT_479758</name>
</gene>
<dbReference type="GO" id="GO:0007165">
    <property type="term" value="P:signal transduction"/>
    <property type="evidence" value="ECO:0007669"/>
    <property type="project" value="TreeGrafter"/>
</dbReference>
<dbReference type="InterPro" id="IPR000719">
    <property type="entry name" value="Prot_kinase_dom"/>
</dbReference>